<reference evidence="9 10" key="1">
    <citation type="journal article" date="2015" name="J Genomics">
        <title>Whole Genome Sequence of the Soybean Aphid Endosymbiont Buchnera aphidicola and Genetic Differentiation among Biotype-Specific Strains.</title>
        <authorList>
            <person name="Cassone B.J."/>
            <person name="Wenger J.A."/>
            <person name="Michel A.P."/>
        </authorList>
    </citation>
    <scope>NUCLEOTIDE SEQUENCE [LARGE SCALE GENOMIC DNA]</scope>
    <source>
        <strain evidence="9 10">BAg</strain>
    </source>
</reference>
<dbReference type="GO" id="GO:0098797">
    <property type="term" value="C:plasma membrane protein complex"/>
    <property type="evidence" value="ECO:0007669"/>
    <property type="project" value="TreeGrafter"/>
</dbReference>
<dbReference type="PANTHER" id="PTHR30489:SF0">
    <property type="entry name" value="LIPOPROTEIN-RELEASING SYSTEM TRANSMEMBRANE PROTEIN LOLE"/>
    <property type="match status" value="1"/>
</dbReference>
<name>A0A0M3RSI3_9GAMM</name>
<dbReference type="Proteomes" id="UP000066321">
    <property type="component" value="Chromosome"/>
</dbReference>
<dbReference type="RefSeq" id="WP_053940252.1">
    <property type="nucleotide sequence ID" value="NZ_CP009253.1"/>
</dbReference>
<evidence type="ECO:0000313" key="9">
    <source>
        <dbReference type="EMBL" id="ALD15246.1"/>
    </source>
</evidence>
<keyword evidence="3" id="KW-1003">Cell membrane</keyword>
<feature type="transmembrane region" description="Helical" evidence="7">
    <location>
        <begin position="21"/>
        <end position="47"/>
    </location>
</feature>
<evidence type="ECO:0000259" key="8">
    <source>
        <dbReference type="Pfam" id="PF02687"/>
    </source>
</evidence>
<gene>
    <name evidence="9" type="ORF">IX46_01540</name>
</gene>
<evidence type="ECO:0000256" key="5">
    <source>
        <dbReference type="ARBA" id="ARBA00022989"/>
    </source>
</evidence>
<dbReference type="AlphaFoldDB" id="A0A0M3RSI3"/>
<evidence type="ECO:0000256" key="2">
    <source>
        <dbReference type="ARBA" id="ARBA00005236"/>
    </source>
</evidence>
<sequence length="413" mass="47710">MNFLPFFIAKRLYLKNNNNHIIFLISILSKIAIALSVFILIISISALNGFKILVNQNILSSVPHGIIQSIDKPFLHYRKIIQKINSISGVNYSEPYISLSAVLLKTNKIKFFNIKSFTNIKYIKKYFSFQEENYQLSKLDNFQHNQIILSSDLSRDLEIKEGDWINFIILDNKFSFQLNKIKIFSLQIKSIFNSNGVSNSNIGLIPFSFFQGNFDIINNINTIELYMSRPLDANKIVLDAAKIIKTPVSLYTWINNYQYIYNDINKIKTIIYITLLMLIIISSFSIISVSLLSISKKIKDISILRSIGANNILIQLIFLYYGFRFILIGNVIGLFFGVITILNFKNIMCFLEKHFNNNLLLNNIYYHNFLLLDLNLSDIIIIFISTIVIGILSNLYPAYYASKIDPNKILKKF</sequence>
<evidence type="ECO:0000256" key="4">
    <source>
        <dbReference type="ARBA" id="ARBA00022692"/>
    </source>
</evidence>
<dbReference type="GO" id="GO:0044874">
    <property type="term" value="P:lipoprotein localization to outer membrane"/>
    <property type="evidence" value="ECO:0007669"/>
    <property type="project" value="TreeGrafter"/>
</dbReference>
<evidence type="ECO:0000313" key="10">
    <source>
        <dbReference type="Proteomes" id="UP000066321"/>
    </source>
</evidence>
<comment type="similarity">
    <text evidence="2">Belongs to the ABC-4 integral membrane protein family. LolC/E subfamily.</text>
</comment>
<dbReference type="OrthoDB" id="9808461at2"/>
<keyword evidence="6 7" id="KW-0472">Membrane</keyword>
<evidence type="ECO:0000256" key="6">
    <source>
        <dbReference type="ARBA" id="ARBA00023136"/>
    </source>
</evidence>
<keyword evidence="5 7" id="KW-1133">Transmembrane helix</keyword>
<organism evidence="9 10">
    <name type="scientific">Buchnera aphidicola</name>
    <name type="common">Aphis glycines</name>
    <dbReference type="NCBI Taxonomy" id="1265350"/>
    <lineage>
        <taxon>Bacteria</taxon>
        <taxon>Pseudomonadati</taxon>
        <taxon>Pseudomonadota</taxon>
        <taxon>Gammaproteobacteria</taxon>
        <taxon>Enterobacterales</taxon>
        <taxon>Erwiniaceae</taxon>
        <taxon>Buchnera</taxon>
    </lineage>
</organism>
<dbReference type="PANTHER" id="PTHR30489">
    <property type="entry name" value="LIPOPROTEIN-RELEASING SYSTEM TRANSMEMBRANE PROTEIN LOLE"/>
    <property type="match status" value="1"/>
</dbReference>
<proteinExistence type="inferred from homology"/>
<feature type="transmembrane region" description="Helical" evidence="7">
    <location>
        <begin position="270"/>
        <end position="292"/>
    </location>
</feature>
<dbReference type="KEGG" id="baph:IX46_01540"/>
<keyword evidence="4 7" id="KW-0812">Transmembrane</keyword>
<accession>A0A0M3RSI3</accession>
<dbReference type="InterPro" id="IPR003838">
    <property type="entry name" value="ABC3_permease_C"/>
</dbReference>
<evidence type="ECO:0000256" key="1">
    <source>
        <dbReference type="ARBA" id="ARBA00004651"/>
    </source>
</evidence>
<evidence type="ECO:0000256" key="3">
    <source>
        <dbReference type="ARBA" id="ARBA00022475"/>
    </source>
</evidence>
<dbReference type="InterPro" id="IPR051447">
    <property type="entry name" value="Lipoprotein-release_system"/>
</dbReference>
<feature type="transmembrane region" description="Helical" evidence="7">
    <location>
        <begin position="313"/>
        <end position="342"/>
    </location>
</feature>
<protein>
    <submittedName>
        <fullName evidence="9">Membrane protein</fullName>
    </submittedName>
</protein>
<dbReference type="Pfam" id="PF02687">
    <property type="entry name" value="FtsX"/>
    <property type="match status" value="1"/>
</dbReference>
<evidence type="ECO:0000256" key="7">
    <source>
        <dbReference type="SAM" id="Phobius"/>
    </source>
</evidence>
<feature type="transmembrane region" description="Helical" evidence="7">
    <location>
        <begin position="379"/>
        <end position="401"/>
    </location>
</feature>
<dbReference type="PATRIC" id="fig|1265350.3.peg.288"/>
<feature type="domain" description="ABC3 transporter permease C-terminal" evidence="8">
    <location>
        <begin position="273"/>
        <end position="406"/>
    </location>
</feature>
<comment type="subcellular location">
    <subcellularLocation>
        <location evidence="1">Cell membrane</location>
        <topology evidence="1">Multi-pass membrane protein</topology>
    </subcellularLocation>
</comment>
<dbReference type="EMBL" id="CP009253">
    <property type="protein sequence ID" value="ALD15246.1"/>
    <property type="molecule type" value="Genomic_DNA"/>
</dbReference>
<dbReference type="STRING" id="1265350.IX46_01540"/>